<dbReference type="NCBIfam" id="TIGR00671">
    <property type="entry name" value="baf"/>
    <property type="match status" value="1"/>
</dbReference>
<comment type="cofactor">
    <cofactor evidence="16">
        <name>NH4(+)</name>
        <dbReference type="ChEBI" id="CHEBI:28938"/>
    </cofactor>
    <cofactor evidence="16">
        <name>K(+)</name>
        <dbReference type="ChEBI" id="CHEBI:29103"/>
    </cofactor>
    <text evidence="16">A monovalent cation. Ammonium or potassium.</text>
</comment>
<evidence type="ECO:0000256" key="7">
    <source>
        <dbReference type="ARBA" id="ARBA00022490"/>
    </source>
</evidence>
<evidence type="ECO:0000313" key="17">
    <source>
        <dbReference type="EMBL" id="TXB67584.1"/>
    </source>
</evidence>
<evidence type="ECO:0000256" key="1">
    <source>
        <dbReference type="ARBA" id="ARBA00001206"/>
    </source>
</evidence>
<evidence type="ECO:0000256" key="15">
    <source>
        <dbReference type="ARBA" id="ARBA00040883"/>
    </source>
</evidence>
<keyword evidence="8 16" id="KW-0808">Transferase</keyword>
<feature type="binding site" evidence="16">
    <location>
        <begin position="93"/>
        <end position="96"/>
    </location>
    <ligand>
        <name>substrate</name>
    </ligand>
</feature>
<comment type="function">
    <text evidence="16">Catalyzes the phosphorylation of pantothenate (Pan), the first step in CoA biosynthesis.</text>
</comment>
<evidence type="ECO:0000256" key="10">
    <source>
        <dbReference type="ARBA" id="ARBA00022777"/>
    </source>
</evidence>
<dbReference type="GO" id="GO:0004594">
    <property type="term" value="F:pantothenate kinase activity"/>
    <property type="evidence" value="ECO:0007669"/>
    <property type="project" value="UniProtKB-UniRule"/>
</dbReference>
<evidence type="ECO:0000256" key="16">
    <source>
        <dbReference type="HAMAP-Rule" id="MF_01274"/>
    </source>
</evidence>
<comment type="pathway">
    <text evidence="4 16">Cofactor biosynthesis; coenzyme A biosynthesis; CoA from (R)-pantothenate: step 1/5.</text>
</comment>
<feature type="active site" description="Proton acceptor" evidence="16">
    <location>
        <position position="95"/>
    </location>
</feature>
<name>A0A5C6RZN9_9BACT</name>
<dbReference type="RefSeq" id="WP_147166165.1">
    <property type="nucleotide sequence ID" value="NZ_VOOR01000006.1"/>
</dbReference>
<evidence type="ECO:0000313" key="18">
    <source>
        <dbReference type="Proteomes" id="UP000321580"/>
    </source>
</evidence>
<evidence type="ECO:0000256" key="2">
    <source>
        <dbReference type="ARBA" id="ARBA00001958"/>
    </source>
</evidence>
<comment type="similarity">
    <text evidence="14 16">Belongs to the type III pantothenate kinase family.</text>
</comment>
<keyword evidence="11 16" id="KW-0067">ATP-binding</keyword>
<feature type="binding site" evidence="16">
    <location>
        <begin position="6"/>
        <end position="13"/>
    </location>
    <ligand>
        <name>ATP</name>
        <dbReference type="ChEBI" id="CHEBI:30616"/>
    </ligand>
</feature>
<comment type="cofactor">
    <cofactor evidence="2">
        <name>K(+)</name>
        <dbReference type="ChEBI" id="CHEBI:29103"/>
    </cofactor>
</comment>
<dbReference type="EC" id="2.7.1.33" evidence="6 16"/>
<keyword evidence="7 16" id="KW-0963">Cytoplasm</keyword>
<evidence type="ECO:0000256" key="6">
    <source>
        <dbReference type="ARBA" id="ARBA00012102"/>
    </source>
</evidence>
<protein>
    <recommendedName>
        <fullName evidence="15 16">Type III pantothenate kinase</fullName>
        <ecNumber evidence="6 16">2.7.1.33</ecNumber>
    </recommendedName>
    <alternativeName>
        <fullName evidence="16">PanK-III</fullName>
    </alternativeName>
    <alternativeName>
        <fullName evidence="16">Pantothenic acid kinase</fullName>
    </alternativeName>
</protein>
<dbReference type="InterPro" id="IPR004619">
    <property type="entry name" value="Type_III_PanK"/>
</dbReference>
<dbReference type="InterPro" id="IPR043129">
    <property type="entry name" value="ATPase_NBD"/>
</dbReference>
<comment type="catalytic activity">
    <reaction evidence="1 16">
        <text>(R)-pantothenate + ATP = (R)-4'-phosphopantothenate + ADP + H(+)</text>
        <dbReference type="Rhea" id="RHEA:16373"/>
        <dbReference type="ChEBI" id="CHEBI:10986"/>
        <dbReference type="ChEBI" id="CHEBI:15378"/>
        <dbReference type="ChEBI" id="CHEBI:29032"/>
        <dbReference type="ChEBI" id="CHEBI:30616"/>
        <dbReference type="ChEBI" id="CHEBI:456216"/>
        <dbReference type="EC" id="2.7.1.33"/>
    </reaction>
</comment>
<comment type="subunit">
    <text evidence="5 16">Homodimer.</text>
</comment>
<dbReference type="PANTHER" id="PTHR34265:SF1">
    <property type="entry name" value="TYPE III PANTOTHENATE KINASE"/>
    <property type="match status" value="1"/>
</dbReference>
<keyword evidence="10 16" id="KW-0418">Kinase</keyword>
<keyword evidence="12 16" id="KW-0630">Potassium</keyword>
<keyword evidence="13 16" id="KW-0173">Coenzyme A biosynthesis</keyword>
<dbReference type="CDD" id="cd24015">
    <property type="entry name" value="ASKHA_NBD_PanK-III"/>
    <property type="match status" value="1"/>
</dbReference>
<dbReference type="UniPathway" id="UPA00241">
    <property type="reaction ID" value="UER00352"/>
</dbReference>
<dbReference type="PANTHER" id="PTHR34265">
    <property type="entry name" value="TYPE III PANTOTHENATE KINASE"/>
    <property type="match status" value="1"/>
</dbReference>
<reference evidence="17 18" key="1">
    <citation type="submission" date="2019-08" db="EMBL/GenBank/DDBJ databases">
        <title>Genome of Phaeodactylibacter luteus.</title>
        <authorList>
            <person name="Bowman J.P."/>
        </authorList>
    </citation>
    <scope>NUCLEOTIDE SEQUENCE [LARGE SCALE GENOMIC DNA]</scope>
    <source>
        <strain evidence="17 18">KCTC 42180</strain>
    </source>
</reference>
<sequence length="246" mass="26704">MNLAIDIGNSRIKAALFKGSSLLWSEAWASADAPDFFNLATNHRAENIILSSVAKALPPEERARLRRRFRFIELSPETNLPIANQYETPTTLGKDRIAAVVGAAALFPGQPCIVADAGTCMTLDLVHPDKGYLGGNIAPGIRMRLQAMHHFTARLPQLNDAETGHDSWYGQSTADAMKNGAGWGAVFELQGFRQKAEAWLGPCQVIATGGDASFLAEKLKSQIFVNPNLVLLGLNKILSYNVELSE</sequence>
<evidence type="ECO:0000256" key="8">
    <source>
        <dbReference type="ARBA" id="ARBA00022679"/>
    </source>
</evidence>
<gene>
    <name evidence="16" type="primary">coaX</name>
    <name evidence="17" type="ORF">FRY97_04105</name>
</gene>
<dbReference type="GO" id="GO:0005737">
    <property type="term" value="C:cytoplasm"/>
    <property type="evidence" value="ECO:0007669"/>
    <property type="project" value="UniProtKB-SubCell"/>
</dbReference>
<evidence type="ECO:0000256" key="9">
    <source>
        <dbReference type="ARBA" id="ARBA00022741"/>
    </source>
</evidence>
<proteinExistence type="inferred from homology"/>
<dbReference type="HAMAP" id="MF_01274">
    <property type="entry name" value="Pantothen_kinase_3"/>
    <property type="match status" value="1"/>
</dbReference>
<organism evidence="17 18">
    <name type="scientific">Phaeodactylibacter luteus</name>
    <dbReference type="NCBI Taxonomy" id="1564516"/>
    <lineage>
        <taxon>Bacteria</taxon>
        <taxon>Pseudomonadati</taxon>
        <taxon>Bacteroidota</taxon>
        <taxon>Saprospiria</taxon>
        <taxon>Saprospirales</taxon>
        <taxon>Haliscomenobacteraceae</taxon>
        <taxon>Phaeodactylibacter</taxon>
    </lineage>
</organism>
<evidence type="ECO:0000256" key="11">
    <source>
        <dbReference type="ARBA" id="ARBA00022840"/>
    </source>
</evidence>
<dbReference type="AlphaFoldDB" id="A0A5C6RZN9"/>
<feature type="binding site" evidence="16">
    <location>
        <position position="119"/>
    </location>
    <ligand>
        <name>ATP</name>
        <dbReference type="ChEBI" id="CHEBI:30616"/>
    </ligand>
</feature>
<feature type="binding site" evidence="16">
    <location>
        <position position="173"/>
    </location>
    <ligand>
        <name>substrate</name>
    </ligand>
</feature>
<evidence type="ECO:0000256" key="13">
    <source>
        <dbReference type="ARBA" id="ARBA00022993"/>
    </source>
</evidence>
<dbReference type="Pfam" id="PF03309">
    <property type="entry name" value="Pan_kinase"/>
    <property type="match status" value="1"/>
</dbReference>
<evidence type="ECO:0000256" key="5">
    <source>
        <dbReference type="ARBA" id="ARBA00011738"/>
    </source>
</evidence>
<evidence type="ECO:0000256" key="14">
    <source>
        <dbReference type="ARBA" id="ARBA00038036"/>
    </source>
</evidence>
<evidence type="ECO:0000256" key="12">
    <source>
        <dbReference type="ARBA" id="ARBA00022958"/>
    </source>
</evidence>
<dbReference type="SUPFAM" id="SSF53067">
    <property type="entry name" value="Actin-like ATPase domain"/>
    <property type="match status" value="2"/>
</dbReference>
<dbReference type="EMBL" id="VOOR01000006">
    <property type="protein sequence ID" value="TXB67584.1"/>
    <property type="molecule type" value="Genomic_DNA"/>
</dbReference>
<comment type="caution">
    <text evidence="17">The sequence shown here is derived from an EMBL/GenBank/DDBJ whole genome shotgun (WGS) entry which is preliminary data.</text>
</comment>
<keyword evidence="16" id="KW-0479">Metal-binding</keyword>
<dbReference type="GO" id="GO:0046872">
    <property type="term" value="F:metal ion binding"/>
    <property type="evidence" value="ECO:0007669"/>
    <property type="project" value="UniProtKB-KW"/>
</dbReference>
<dbReference type="Proteomes" id="UP000321580">
    <property type="component" value="Unassembled WGS sequence"/>
</dbReference>
<dbReference type="GO" id="GO:0005524">
    <property type="term" value="F:ATP binding"/>
    <property type="evidence" value="ECO:0007669"/>
    <property type="project" value="UniProtKB-UniRule"/>
</dbReference>
<evidence type="ECO:0000256" key="4">
    <source>
        <dbReference type="ARBA" id="ARBA00005225"/>
    </source>
</evidence>
<dbReference type="OrthoDB" id="9804707at2"/>
<dbReference type="GO" id="GO:0015937">
    <property type="term" value="P:coenzyme A biosynthetic process"/>
    <property type="evidence" value="ECO:0007669"/>
    <property type="project" value="UniProtKB-UniRule"/>
</dbReference>
<evidence type="ECO:0000256" key="3">
    <source>
        <dbReference type="ARBA" id="ARBA00004496"/>
    </source>
</evidence>
<feature type="binding site" evidence="16">
    <location>
        <position position="116"/>
    </location>
    <ligand>
        <name>K(+)</name>
        <dbReference type="ChEBI" id="CHEBI:29103"/>
    </ligand>
</feature>
<comment type="subcellular location">
    <subcellularLocation>
        <location evidence="3 16">Cytoplasm</location>
    </subcellularLocation>
</comment>
<feature type="binding site" evidence="16">
    <location>
        <position position="86"/>
    </location>
    <ligand>
        <name>substrate</name>
    </ligand>
</feature>
<keyword evidence="9 16" id="KW-0547">Nucleotide-binding</keyword>
<dbReference type="Gene3D" id="3.30.420.40">
    <property type="match status" value="2"/>
</dbReference>
<accession>A0A5C6RZN9</accession>
<keyword evidence="18" id="KW-1185">Reference proteome</keyword>